<dbReference type="KEGG" id="xla:398331"/>
<feature type="domain" description="C2H2-type" evidence="13">
    <location>
        <begin position="289"/>
        <end position="316"/>
    </location>
</feature>
<keyword evidence="10" id="KW-0539">Nucleus</keyword>
<dbReference type="PROSITE" id="PS50157">
    <property type="entry name" value="ZINC_FINGER_C2H2_2"/>
    <property type="match status" value="7"/>
</dbReference>
<keyword evidence="3" id="KW-0479">Metal-binding</keyword>
<dbReference type="InterPro" id="IPR036236">
    <property type="entry name" value="Znf_C2H2_sf"/>
</dbReference>
<gene>
    <name evidence="16" type="primary">znf251l.L</name>
    <name evidence="15" type="synonym">xfo1-1.L</name>
</gene>
<evidence type="ECO:0000256" key="6">
    <source>
        <dbReference type="ARBA" id="ARBA00022833"/>
    </source>
</evidence>
<feature type="domain" description="C2H2-type" evidence="13">
    <location>
        <begin position="182"/>
        <end position="200"/>
    </location>
</feature>
<dbReference type="Pfam" id="PF00096">
    <property type="entry name" value="zf-C2H2"/>
    <property type="match status" value="6"/>
</dbReference>
<organism evidence="14 15">
    <name type="scientific">Xenopus laevis</name>
    <name type="common">African clawed frog</name>
    <dbReference type="NCBI Taxonomy" id="8355"/>
    <lineage>
        <taxon>Eukaryota</taxon>
        <taxon>Metazoa</taxon>
        <taxon>Chordata</taxon>
        <taxon>Craniata</taxon>
        <taxon>Vertebrata</taxon>
        <taxon>Euteleostomi</taxon>
        <taxon>Amphibia</taxon>
        <taxon>Batrachia</taxon>
        <taxon>Anura</taxon>
        <taxon>Pipoidea</taxon>
        <taxon>Pipidae</taxon>
        <taxon>Xenopodinae</taxon>
        <taxon>Xenopus</taxon>
        <taxon>Xenopus</taxon>
    </lineage>
</organism>
<evidence type="ECO:0000256" key="3">
    <source>
        <dbReference type="ARBA" id="ARBA00022723"/>
    </source>
</evidence>
<keyword evidence="8" id="KW-0238">DNA-binding</keyword>
<dbReference type="FunFam" id="3.30.160.60:FF:000056">
    <property type="entry name" value="Zinc finger and SCAN domain-containing 20"/>
    <property type="match status" value="1"/>
</dbReference>
<dbReference type="FunFam" id="3.30.160.60:FF:002343">
    <property type="entry name" value="Zinc finger protein 33A"/>
    <property type="match status" value="1"/>
</dbReference>
<evidence type="ECO:0000256" key="8">
    <source>
        <dbReference type="ARBA" id="ARBA00023125"/>
    </source>
</evidence>
<dbReference type="FunFam" id="3.30.160.60:FF:000759">
    <property type="entry name" value="zinc finger protein 16"/>
    <property type="match status" value="2"/>
</dbReference>
<feature type="domain" description="C2H2-type" evidence="13">
    <location>
        <begin position="317"/>
        <end position="344"/>
    </location>
</feature>
<comment type="subcellular location">
    <subcellularLocation>
        <location evidence="1">Nucleus</location>
    </subcellularLocation>
</comment>
<dbReference type="PROSITE" id="PS00028">
    <property type="entry name" value="ZINC_FINGER_C2H2_1"/>
    <property type="match status" value="6"/>
</dbReference>
<evidence type="ECO:0000256" key="7">
    <source>
        <dbReference type="ARBA" id="ARBA00023015"/>
    </source>
</evidence>
<dbReference type="InterPro" id="IPR013087">
    <property type="entry name" value="Znf_C2H2_type"/>
</dbReference>
<dbReference type="GO" id="GO:0008270">
    <property type="term" value="F:zinc ion binding"/>
    <property type="evidence" value="ECO:0007669"/>
    <property type="project" value="UniProtKB-KW"/>
</dbReference>
<evidence type="ECO:0000313" key="16">
    <source>
        <dbReference type="Xenbase" id="XB-GENE-6251601"/>
    </source>
</evidence>
<dbReference type="RefSeq" id="XP_018123949.1">
    <property type="nucleotide sequence ID" value="XM_018268460.2"/>
</dbReference>
<dbReference type="OrthoDB" id="8117402at2759"/>
<dbReference type="PANTHER" id="PTHR23226">
    <property type="entry name" value="ZINC FINGER AND SCAN DOMAIN-CONTAINING"/>
    <property type="match status" value="1"/>
</dbReference>
<evidence type="ECO:0000256" key="1">
    <source>
        <dbReference type="ARBA" id="ARBA00004123"/>
    </source>
</evidence>
<evidence type="ECO:0000256" key="10">
    <source>
        <dbReference type="ARBA" id="ARBA00023242"/>
    </source>
</evidence>
<keyword evidence="9" id="KW-0804">Transcription</keyword>
<dbReference type="GO" id="GO:0006357">
    <property type="term" value="P:regulation of transcription by RNA polymerase II"/>
    <property type="evidence" value="ECO:0000318"/>
    <property type="project" value="GO_Central"/>
</dbReference>
<evidence type="ECO:0000256" key="12">
    <source>
        <dbReference type="SAM" id="MobiDB-lite"/>
    </source>
</evidence>
<dbReference type="CTD" id="398331"/>
<dbReference type="GO" id="GO:0000978">
    <property type="term" value="F:RNA polymerase II cis-regulatory region sequence-specific DNA binding"/>
    <property type="evidence" value="ECO:0000318"/>
    <property type="project" value="GO_Central"/>
</dbReference>
<feature type="compositionally biased region" description="Basic and acidic residues" evidence="12">
    <location>
        <begin position="50"/>
        <end position="73"/>
    </location>
</feature>
<feature type="region of interest" description="Disordered" evidence="12">
    <location>
        <begin position="432"/>
        <end position="456"/>
    </location>
</feature>
<dbReference type="GO" id="GO:0000981">
    <property type="term" value="F:DNA-binding transcription factor activity, RNA polymerase II-specific"/>
    <property type="evidence" value="ECO:0000318"/>
    <property type="project" value="GO_Central"/>
</dbReference>
<keyword evidence="6" id="KW-0862">Zinc</keyword>
<dbReference type="AGR" id="Xenbase:XB-GENE-6251601"/>
<dbReference type="PANTHER" id="PTHR23226:SF377">
    <property type="entry name" value="ZINC FINGER AND SCAN DOMAIN-CONTAINING PROTEIN 20"/>
    <property type="match status" value="1"/>
</dbReference>
<dbReference type="Proteomes" id="UP000186698">
    <property type="component" value="Chromosome 6L"/>
</dbReference>
<reference evidence="15" key="1">
    <citation type="submission" date="2025-08" db="UniProtKB">
        <authorList>
            <consortium name="RefSeq"/>
        </authorList>
    </citation>
    <scope>IDENTIFICATION</scope>
    <source>
        <strain evidence="15">J_2021</strain>
        <tissue evidence="15">Erythrocytes</tissue>
    </source>
</reference>
<evidence type="ECO:0000256" key="11">
    <source>
        <dbReference type="PROSITE-ProRule" id="PRU00042"/>
    </source>
</evidence>
<evidence type="ECO:0000256" key="2">
    <source>
        <dbReference type="ARBA" id="ARBA00006991"/>
    </source>
</evidence>
<feature type="region of interest" description="Disordered" evidence="12">
    <location>
        <begin position="19"/>
        <end position="82"/>
    </location>
</feature>
<dbReference type="SUPFAM" id="SSF57667">
    <property type="entry name" value="beta-beta-alpha zinc fingers"/>
    <property type="match status" value="4"/>
</dbReference>
<evidence type="ECO:0000256" key="9">
    <source>
        <dbReference type="ARBA" id="ARBA00023163"/>
    </source>
</evidence>
<comment type="similarity">
    <text evidence="2">Belongs to the krueppel C2H2-type zinc-finger protein family.</text>
</comment>
<dbReference type="Xenbase" id="XB-GENE-6251601">
    <property type="gene designation" value="znf251l.L"/>
</dbReference>
<dbReference type="Gene3D" id="3.30.160.60">
    <property type="entry name" value="Classic Zinc Finger"/>
    <property type="match status" value="6"/>
</dbReference>
<feature type="domain" description="C2H2-type" evidence="13">
    <location>
        <begin position="384"/>
        <end position="411"/>
    </location>
</feature>
<name>A0A8J0VIF8_XENLA</name>
<dbReference type="AlphaFoldDB" id="A0A8J0VIF8"/>
<dbReference type="GeneID" id="398331"/>
<feature type="domain" description="C2H2-type" evidence="13">
    <location>
        <begin position="412"/>
        <end position="439"/>
    </location>
</feature>
<feature type="domain" description="C2H2-type" evidence="13">
    <location>
        <begin position="233"/>
        <end position="260"/>
    </location>
</feature>
<dbReference type="GO" id="GO:0005634">
    <property type="term" value="C:nucleus"/>
    <property type="evidence" value="ECO:0007669"/>
    <property type="project" value="UniProtKB-SubCell"/>
</dbReference>
<sequence length="456" mass="51142">MDSDGASPLVESEILQIKIKEEEPDSEDHQNPMKSSAAPLTDGGYLQTVPKREVETEESDNKDHLASVKREMDSLAASPLAESEVLQIKEEEPNPEDHVTPIEVLEVKIAEEDDYSSDTETPNISPASDVTYGNNELDQVKNPPHSSGILRQPKQRKSLTNPEFVSGPRYETRAASSNSQDFICNTCGKGFSASQDLLTHVCARISYETLRNKATNLQRESNSNYDVTPTGEFRCRECDKSFSYKMGVINHARVHTGEKPFPCSECGKCFTLKCNLQKHLKIHSGEKPFTCLECGKSFTQKVGLQVHQNMHAGVKPFTCTECGKSFPKKSTLLRHGKSHTVERTCMRCSKSVTQKRSHDDQAEEKPFTCTECEKKINYMKQLPYKCTECGDSFFHNSHLVIHRRVHEREKLFKCKECGETFSNRKLLEKHEKLHSASSTEGPGVCGETESEGGNVL</sequence>
<evidence type="ECO:0000256" key="5">
    <source>
        <dbReference type="ARBA" id="ARBA00022771"/>
    </source>
</evidence>
<proteinExistence type="inferred from homology"/>
<evidence type="ECO:0000313" key="14">
    <source>
        <dbReference type="Proteomes" id="UP000186698"/>
    </source>
</evidence>
<keyword evidence="4" id="KW-0677">Repeat</keyword>
<evidence type="ECO:0000313" key="15">
    <source>
        <dbReference type="RefSeq" id="XP_018123949.1"/>
    </source>
</evidence>
<keyword evidence="5 11" id="KW-0863">Zinc-finger</keyword>
<feature type="region of interest" description="Disordered" evidence="12">
    <location>
        <begin position="113"/>
        <end position="169"/>
    </location>
</feature>
<evidence type="ECO:0000256" key="4">
    <source>
        <dbReference type="ARBA" id="ARBA00022737"/>
    </source>
</evidence>
<protein>
    <submittedName>
        <fullName evidence="15">LOW QUALITY PROTEIN: zinc finger protein OZF</fullName>
    </submittedName>
</protein>
<keyword evidence="7" id="KW-0805">Transcription regulation</keyword>
<evidence type="ECO:0000259" key="13">
    <source>
        <dbReference type="PROSITE" id="PS50157"/>
    </source>
</evidence>
<dbReference type="SMART" id="SM00355">
    <property type="entry name" value="ZnF_C2H2"/>
    <property type="match status" value="7"/>
</dbReference>
<keyword evidence="14" id="KW-1185">Reference proteome</keyword>
<feature type="compositionally biased region" description="Polar residues" evidence="12">
    <location>
        <begin position="118"/>
        <end position="137"/>
    </location>
</feature>
<feature type="domain" description="C2H2-type" evidence="13">
    <location>
        <begin position="261"/>
        <end position="288"/>
    </location>
</feature>
<accession>A0A8J0VIF8</accession>